<proteinExistence type="predicted"/>
<dbReference type="AlphaFoldDB" id="A0A4C1SQB7"/>
<keyword evidence="2" id="KW-1133">Transmembrane helix</keyword>
<feature type="transmembrane region" description="Helical" evidence="2">
    <location>
        <begin position="114"/>
        <end position="137"/>
    </location>
</feature>
<dbReference type="EMBL" id="BGZK01000010">
    <property type="protein sequence ID" value="GBP03507.1"/>
    <property type="molecule type" value="Genomic_DNA"/>
</dbReference>
<evidence type="ECO:0000256" key="2">
    <source>
        <dbReference type="SAM" id="Phobius"/>
    </source>
</evidence>
<evidence type="ECO:0000313" key="3">
    <source>
        <dbReference type="EMBL" id="GBP03507.1"/>
    </source>
</evidence>
<comment type="caution">
    <text evidence="3">The sequence shown here is derived from an EMBL/GenBank/DDBJ whole genome shotgun (WGS) entry which is preliminary data.</text>
</comment>
<feature type="compositionally biased region" description="Basic and acidic residues" evidence="1">
    <location>
        <begin position="221"/>
        <end position="236"/>
    </location>
</feature>
<evidence type="ECO:0000256" key="1">
    <source>
        <dbReference type="SAM" id="MobiDB-lite"/>
    </source>
</evidence>
<keyword evidence="2" id="KW-0472">Membrane</keyword>
<evidence type="ECO:0000313" key="4">
    <source>
        <dbReference type="Proteomes" id="UP000299102"/>
    </source>
</evidence>
<reference evidence="3 4" key="1">
    <citation type="journal article" date="2019" name="Commun. Biol.">
        <title>The bagworm genome reveals a unique fibroin gene that provides high tensile strength.</title>
        <authorList>
            <person name="Kono N."/>
            <person name="Nakamura H."/>
            <person name="Ohtoshi R."/>
            <person name="Tomita M."/>
            <person name="Numata K."/>
            <person name="Arakawa K."/>
        </authorList>
    </citation>
    <scope>NUCLEOTIDE SEQUENCE [LARGE SCALE GENOMIC DNA]</scope>
</reference>
<gene>
    <name evidence="3" type="ORF">EVAR_101844_1</name>
</gene>
<keyword evidence="2" id="KW-0812">Transmembrane</keyword>
<organism evidence="3 4">
    <name type="scientific">Eumeta variegata</name>
    <name type="common">Bagworm moth</name>
    <name type="synonym">Eumeta japonica</name>
    <dbReference type="NCBI Taxonomy" id="151549"/>
    <lineage>
        <taxon>Eukaryota</taxon>
        <taxon>Metazoa</taxon>
        <taxon>Ecdysozoa</taxon>
        <taxon>Arthropoda</taxon>
        <taxon>Hexapoda</taxon>
        <taxon>Insecta</taxon>
        <taxon>Pterygota</taxon>
        <taxon>Neoptera</taxon>
        <taxon>Endopterygota</taxon>
        <taxon>Lepidoptera</taxon>
        <taxon>Glossata</taxon>
        <taxon>Ditrysia</taxon>
        <taxon>Tineoidea</taxon>
        <taxon>Psychidae</taxon>
        <taxon>Oiketicinae</taxon>
        <taxon>Eumeta</taxon>
    </lineage>
</organism>
<dbReference type="Proteomes" id="UP000299102">
    <property type="component" value="Unassembled WGS sequence"/>
</dbReference>
<dbReference type="OrthoDB" id="7383234at2759"/>
<protein>
    <submittedName>
        <fullName evidence="3">Uncharacterized protein</fullName>
    </submittedName>
</protein>
<feature type="region of interest" description="Disordered" evidence="1">
    <location>
        <begin position="212"/>
        <end position="254"/>
    </location>
</feature>
<feature type="transmembrane region" description="Helical" evidence="2">
    <location>
        <begin position="34"/>
        <end position="60"/>
    </location>
</feature>
<sequence length="254" mass="29090">MRLVIAPIFFVSFRVFYSLTYCWYENDYCQKSLLWFLSSLFIVVAVDVNQLTLTMYFGILRHRMKLLRQRLETKLTNVAFTLTNTKVKIMKHTNIIDYLQIYRELLDAINSVQLLINISLCVRLACGVLGVLVWIYGVLKVIKANFRGVYPSNAPPTYPFPTLTLPLWDSNPLQPILVVDGPRITKLVLPVREECGRRRKNPLWAVHVPGHTEHGGGSPIRCDRPLHNVPDNDRPTGRTRAVSSSTKAALELKR</sequence>
<accession>A0A4C1SQB7</accession>
<name>A0A4C1SQB7_EUMVA</name>
<keyword evidence="4" id="KW-1185">Reference proteome</keyword>